<reference evidence="1" key="1">
    <citation type="submission" date="2018-02" db="EMBL/GenBank/DDBJ databases">
        <title>Rhizophora mucronata_Transcriptome.</title>
        <authorList>
            <person name="Meera S.P."/>
            <person name="Sreeshan A."/>
            <person name="Augustine A."/>
        </authorList>
    </citation>
    <scope>NUCLEOTIDE SEQUENCE</scope>
    <source>
        <tissue evidence="1">Leaf</tissue>
    </source>
</reference>
<protein>
    <submittedName>
        <fullName evidence="1">Uncharacterized protein</fullName>
    </submittedName>
</protein>
<evidence type="ECO:0000313" key="1">
    <source>
        <dbReference type="EMBL" id="MBX61549.1"/>
    </source>
</evidence>
<accession>A0A2P2Q3Q7</accession>
<sequence>MVTLLAEITVFRVRLFEVSLSFQWWI</sequence>
<organism evidence="1">
    <name type="scientific">Rhizophora mucronata</name>
    <name type="common">Asiatic mangrove</name>
    <dbReference type="NCBI Taxonomy" id="61149"/>
    <lineage>
        <taxon>Eukaryota</taxon>
        <taxon>Viridiplantae</taxon>
        <taxon>Streptophyta</taxon>
        <taxon>Embryophyta</taxon>
        <taxon>Tracheophyta</taxon>
        <taxon>Spermatophyta</taxon>
        <taxon>Magnoliopsida</taxon>
        <taxon>eudicotyledons</taxon>
        <taxon>Gunneridae</taxon>
        <taxon>Pentapetalae</taxon>
        <taxon>rosids</taxon>
        <taxon>fabids</taxon>
        <taxon>Malpighiales</taxon>
        <taxon>Rhizophoraceae</taxon>
        <taxon>Rhizophora</taxon>
    </lineage>
</organism>
<proteinExistence type="predicted"/>
<dbReference type="EMBL" id="GGEC01081065">
    <property type="protein sequence ID" value="MBX61549.1"/>
    <property type="molecule type" value="Transcribed_RNA"/>
</dbReference>
<name>A0A2P2Q3Q7_RHIMU</name>
<dbReference type="AlphaFoldDB" id="A0A2P2Q3Q7"/>